<name>A0AAD6V945_9AGAR</name>
<sequence>MPLKPSGLSFNKKKNSKPPHPDAPATTSKSFLKTSAELNSERPKPASSSITNPPPTRELVLPSKPLPSGLSFKKNKGSKPPHADGPATTSKSFLKTSAELNSERPQEPVSSSITNPEPIRELVSPIVMTNFEPESPSVMMCDIQPSHANAERESSSVVMCDIQPSHSNAEPKSSSVAMCDIQPSHSSAEPELPSVPNTFRLQGHYISEGRDLVLNTPTPLAAPPIEINSTSSKPRILRYTSLSYPYLLFIPKYDPWHGPLFDVLHYAWQDFPIVHREDGDWELRPDVAETWQNLEDCLRTVGMMPAPDHSAHFSPGLFRSWITRSNFLPLVGFISMALWYVDDRPDARPNPCPWWEQVIEQTNMRPEWLDLLKISRIGGLYRVTAPDNNWLVSTILRSNASIPLYVIWEFLPQSIPTQPTTYLQQFAPRTSELEYLRALPVTSAWRQLPKLSNDAAMDVDEPNQPTLRPPTKTPQCPPTPPGAFPPVERFSGQKAGETIEAFFERRAKANAQSLAAESERKCQSRLAKEKNAQRQSCSSKSKVYVWEKNNGHWIWRPAGQEKEDLWFEHSSSQRRYDSFSDEWDLCKKWGPEDPMDAEEEEEFLQDAGVLYPAEMLTNLLNQSNNTVKKTLSAYQPTRMGDPVHDPVYEPITNDAPTLQKALYYCFGLIGEKHWRVPPGVPSVKTVQNLVGLPTAQISPVIQNFFGQCMDPEAQHVGHIDRKLLDFHQSPIYAQPENGYFDVLYKEMWNQHETSKPTTAGNMLDEVRVNYYVLWERGKPLIDSRALLIESPTDIFEILRQRGGPSIDHVVERLVHRGMSFRLTLVSTTIERSPISPLCHHPVVDVSGGLGFRPQGYEPDVDDYFGYQTQLNFQLLHTRRGFLALQYGGLVARLARAETDVNHLLHSFNNGIPEFADCLWDRQSDHAYWFQGLAQREIKLLCGVYHIATDQRKDGTVAVSMNAGGMSEQTRQISWWPTPSAWQTGGLDPGWWSPVCEDWFLKKQGQYESGKSVRLSTTVQWKSNIKFDKNLRPTLASHEKISASMFQRLFLPYSS</sequence>
<feature type="compositionally biased region" description="Polar residues" evidence="1">
    <location>
        <begin position="25"/>
        <end position="38"/>
    </location>
</feature>
<evidence type="ECO:0000313" key="3">
    <source>
        <dbReference type="Proteomes" id="UP001219525"/>
    </source>
</evidence>
<dbReference type="AlphaFoldDB" id="A0AAD6V945"/>
<evidence type="ECO:0000256" key="1">
    <source>
        <dbReference type="SAM" id="MobiDB-lite"/>
    </source>
</evidence>
<accession>A0AAD6V945</accession>
<keyword evidence="3" id="KW-1185">Reference proteome</keyword>
<protein>
    <submittedName>
        <fullName evidence="2">Uncharacterized protein</fullName>
    </submittedName>
</protein>
<proteinExistence type="predicted"/>
<organism evidence="2 3">
    <name type="scientific">Mycena pura</name>
    <dbReference type="NCBI Taxonomy" id="153505"/>
    <lineage>
        <taxon>Eukaryota</taxon>
        <taxon>Fungi</taxon>
        <taxon>Dikarya</taxon>
        <taxon>Basidiomycota</taxon>
        <taxon>Agaricomycotina</taxon>
        <taxon>Agaricomycetes</taxon>
        <taxon>Agaricomycetidae</taxon>
        <taxon>Agaricales</taxon>
        <taxon>Marasmiineae</taxon>
        <taxon>Mycenaceae</taxon>
        <taxon>Mycena</taxon>
    </lineage>
</organism>
<feature type="compositionally biased region" description="Polar residues" evidence="1">
    <location>
        <begin position="87"/>
        <end position="100"/>
    </location>
</feature>
<feature type="compositionally biased region" description="Pro residues" evidence="1">
    <location>
        <begin position="467"/>
        <end position="477"/>
    </location>
</feature>
<feature type="region of interest" description="Disordered" evidence="1">
    <location>
        <begin position="1"/>
        <end position="117"/>
    </location>
</feature>
<feature type="region of interest" description="Disordered" evidence="1">
    <location>
        <begin position="456"/>
        <end position="477"/>
    </location>
</feature>
<dbReference type="Proteomes" id="UP001219525">
    <property type="component" value="Unassembled WGS sequence"/>
</dbReference>
<comment type="caution">
    <text evidence="2">The sequence shown here is derived from an EMBL/GenBank/DDBJ whole genome shotgun (WGS) entry which is preliminary data.</text>
</comment>
<evidence type="ECO:0000313" key="2">
    <source>
        <dbReference type="EMBL" id="KAJ7202901.1"/>
    </source>
</evidence>
<reference evidence="2" key="1">
    <citation type="submission" date="2023-03" db="EMBL/GenBank/DDBJ databases">
        <title>Massive genome expansion in bonnet fungi (Mycena s.s.) driven by repeated elements and novel gene families across ecological guilds.</title>
        <authorList>
            <consortium name="Lawrence Berkeley National Laboratory"/>
            <person name="Harder C.B."/>
            <person name="Miyauchi S."/>
            <person name="Viragh M."/>
            <person name="Kuo A."/>
            <person name="Thoen E."/>
            <person name="Andreopoulos B."/>
            <person name="Lu D."/>
            <person name="Skrede I."/>
            <person name="Drula E."/>
            <person name="Henrissat B."/>
            <person name="Morin E."/>
            <person name="Kohler A."/>
            <person name="Barry K."/>
            <person name="LaButti K."/>
            <person name="Morin E."/>
            <person name="Salamov A."/>
            <person name="Lipzen A."/>
            <person name="Mereny Z."/>
            <person name="Hegedus B."/>
            <person name="Baldrian P."/>
            <person name="Stursova M."/>
            <person name="Weitz H."/>
            <person name="Taylor A."/>
            <person name="Grigoriev I.V."/>
            <person name="Nagy L.G."/>
            <person name="Martin F."/>
            <person name="Kauserud H."/>
        </authorList>
    </citation>
    <scope>NUCLEOTIDE SEQUENCE</scope>
    <source>
        <strain evidence="2">9144</strain>
    </source>
</reference>
<gene>
    <name evidence="2" type="ORF">GGX14DRAFT_462840</name>
</gene>
<dbReference type="EMBL" id="JARJCW010000053">
    <property type="protein sequence ID" value="KAJ7202901.1"/>
    <property type="molecule type" value="Genomic_DNA"/>
</dbReference>